<organism evidence="1 2">
    <name type="scientific">Streblomastix strix</name>
    <dbReference type="NCBI Taxonomy" id="222440"/>
    <lineage>
        <taxon>Eukaryota</taxon>
        <taxon>Metamonada</taxon>
        <taxon>Preaxostyla</taxon>
        <taxon>Oxymonadida</taxon>
        <taxon>Streblomastigidae</taxon>
        <taxon>Streblomastix</taxon>
    </lineage>
</organism>
<name>A0A5J4U1R7_9EUKA</name>
<sequence>MSEEVPKDAIVENTYRMAPTAAEKVKFEEIRKIAEAVLNSALEKASYDSQQAQKVSKAISLEIMSKIKDLKYQRYKFATQVTIGEVKEQGVKISSRCLWDPQYDMAVSVKFQNNSLFASAIVFCIYFP</sequence>
<proteinExistence type="predicted"/>
<evidence type="ECO:0000313" key="2">
    <source>
        <dbReference type="Proteomes" id="UP000324800"/>
    </source>
</evidence>
<dbReference type="Gene3D" id="3.30.1140.40">
    <property type="entry name" value="Tctex-1"/>
    <property type="match status" value="1"/>
</dbReference>
<gene>
    <name evidence="1" type="ORF">EZS28_039806</name>
</gene>
<dbReference type="GO" id="GO:0045505">
    <property type="term" value="F:dynein intermediate chain binding"/>
    <property type="evidence" value="ECO:0007669"/>
    <property type="project" value="TreeGrafter"/>
</dbReference>
<dbReference type="PANTHER" id="PTHR21255:SF7">
    <property type="entry name" value="DYNEIN LIGHT CHAIN TCTEX-TYPE PROTEIN 2B"/>
    <property type="match status" value="1"/>
</dbReference>
<dbReference type="InterPro" id="IPR005334">
    <property type="entry name" value="Tctex-1-like"/>
</dbReference>
<dbReference type="GO" id="GO:0005737">
    <property type="term" value="C:cytoplasm"/>
    <property type="evidence" value="ECO:0007669"/>
    <property type="project" value="TreeGrafter"/>
</dbReference>
<dbReference type="InterPro" id="IPR038586">
    <property type="entry name" value="Tctex-1-like_sf"/>
</dbReference>
<dbReference type="GO" id="GO:0007018">
    <property type="term" value="P:microtubule-based movement"/>
    <property type="evidence" value="ECO:0007669"/>
    <property type="project" value="TreeGrafter"/>
</dbReference>
<evidence type="ECO:0000313" key="1">
    <source>
        <dbReference type="EMBL" id="KAA6364666.1"/>
    </source>
</evidence>
<dbReference type="Pfam" id="PF03645">
    <property type="entry name" value="Tctex-1"/>
    <property type="match status" value="1"/>
</dbReference>
<dbReference type="Proteomes" id="UP000324800">
    <property type="component" value="Unassembled WGS sequence"/>
</dbReference>
<comment type="caution">
    <text evidence="1">The sequence shown here is derived from an EMBL/GenBank/DDBJ whole genome shotgun (WGS) entry which is preliminary data.</text>
</comment>
<dbReference type="GO" id="GO:0005868">
    <property type="term" value="C:cytoplasmic dynein complex"/>
    <property type="evidence" value="ECO:0007669"/>
    <property type="project" value="TreeGrafter"/>
</dbReference>
<dbReference type="OrthoDB" id="10248487at2759"/>
<dbReference type="AlphaFoldDB" id="A0A5J4U1R7"/>
<dbReference type="PANTHER" id="PTHR21255">
    <property type="entry name" value="T-COMPLEX-ASSOCIATED-TESTIS-EXPRESSED 1/ DYNEIN LIGHT CHAIN"/>
    <property type="match status" value="1"/>
</dbReference>
<reference evidence="1 2" key="1">
    <citation type="submission" date="2019-03" db="EMBL/GenBank/DDBJ databases">
        <title>Single cell metagenomics reveals metabolic interactions within the superorganism composed of flagellate Streblomastix strix and complex community of Bacteroidetes bacteria on its surface.</title>
        <authorList>
            <person name="Treitli S.C."/>
            <person name="Kolisko M."/>
            <person name="Husnik F."/>
            <person name="Keeling P."/>
            <person name="Hampl V."/>
        </authorList>
    </citation>
    <scope>NUCLEOTIDE SEQUENCE [LARGE SCALE GENOMIC DNA]</scope>
    <source>
        <strain evidence="1">ST1C</strain>
    </source>
</reference>
<dbReference type="CDD" id="cd21451">
    <property type="entry name" value="DLC-like_TCTEX1D"/>
    <property type="match status" value="1"/>
</dbReference>
<dbReference type="EMBL" id="SNRW01021370">
    <property type="protein sequence ID" value="KAA6364666.1"/>
    <property type="molecule type" value="Genomic_DNA"/>
</dbReference>
<protein>
    <submittedName>
        <fullName evidence="1">Putative outer arm dynein light chain 1</fullName>
    </submittedName>
</protein>
<accession>A0A5J4U1R7</accession>